<protein>
    <submittedName>
        <fullName evidence="1">Bacillolysin</fullName>
    </submittedName>
</protein>
<dbReference type="Proteomes" id="UP000308444">
    <property type="component" value="Unassembled WGS sequence"/>
</dbReference>
<evidence type="ECO:0000313" key="1">
    <source>
        <dbReference type="EMBL" id="TKI85384.1"/>
    </source>
</evidence>
<dbReference type="EMBL" id="SZOH01004448">
    <property type="protein sequence ID" value="TKI85384.1"/>
    <property type="molecule type" value="Genomic_DNA"/>
</dbReference>
<gene>
    <name evidence="1" type="ORF">FC695_39890</name>
</gene>
<comment type="caution">
    <text evidence="1">The sequence shown here is derived from an EMBL/GenBank/DDBJ whole genome shotgun (WGS) entry which is preliminary data.</text>
</comment>
<accession>A0A9X9F1J3</accession>
<name>A0A9X9F1J3_BACCE</name>
<sequence length="23" mass="2496">NKYGANTTEVQAVQKAFDAAKIK</sequence>
<reference evidence="1 2" key="1">
    <citation type="journal article" date="2019" name="Environ. Microbiol.">
        <title>An active ?-lactamase is a part of an orchestrated cell wall stress resistance network of Bacillus subtilis and related rhizosphere species.</title>
        <authorList>
            <person name="Bucher T."/>
            <person name="Keren-Paz A."/>
            <person name="Hausser J."/>
            <person name="Olender T."/>
            <person name="Cytryn E."/>
            <person name="Kolodkin-Gal I."/>
        </authorList>
    </citation>
    <scope>NUCLEOTIDE SEQUENCE [LARGE SCALE GENOMIC DNA]</scope>
    <source>
        <strain evidence="1 2">I32</strain>
    </source>
</reference>
<organism evidence="1 2">
    <name type="scientific">Bacillus cereus</name>
    <dbReference type="NCBI Taxonomy" id="1396"/>
    <lineage>
        <taxon>Bacteria</taxon>
        <taxon>Bacillati</taxon>
        <taxon>Bacillota</taxon>
        <taxon>Bacilli</taxon>
        <taxon>Bacillales</taxon>
        <taxon>Bacillaceae</taxon>
        <taxon>Bacillus</taxon>
        <taxon>Bacillus cereus group</taxon>
    </lineage>
</organism>
<evidence type="ECO:0000313" key="2">
    <source>
        <dbReference type="Proteomes" id="UP000308444"/>
    </source>
</evidence>
<feature type="non-terminal residue" evidence="1">
    <location>
        <position position="1"/>
    </location>
</feature>
<dbReference type="AlphaFoldDB" id="A0A9X9F1J3"/>
<proteinExistence type="predicted"/>